<reference evidence="2 3" key="1">
    <citation type="submission" date="2012-05" db="EMBL/GenBank/DDBJ databases">
        <title>Recombination and specialization in a pathogen metapopulation.</title>
        <authorList>
            <person name="Gardiner A."/>
            <person name="Kemen E."/>
            <person name="Schultz-Larsen T."/>
            <person name="MacLean D."/>
            <person name="Van Oosterhout C."/>
            <person name="Jones J.D.G."/>
        </authorList>
    </citation>
    <scope>NUCLEOTIDE SEQUENCE [LARGE SCALE GENOMIC DNA]</scope>
    <source>
        <strain evidence="2 3">Ac Nc2</strain>
    </source>
</reference>
<protein>
    <submittedName>
        <fullName evidence="2">Uncharacterized protein</fullName>
    </submittedName>
</protein>
<dbReference type="Proteomes" id="UP000053237">
    <property type="component" value="Unassembled WGS sequence"/>
</dbReference>
<dbReference type="STRING" id="65357.A0A024FYR4"/>
<feature type="compositionally biased region" description="Acidic residues" evidence="1">
    <location>
        <begin position="480"/>
        <end position="490"/>
    </location>
</feature>
<comment type="caution">
    <text evidence="2">The sequence shown here is derived from an EMBL/GenBank/DDBJ whole genome shotgun (WGS) entry which is preliminary data.</text>
</comment>
<dbReference type="AlphaFoldDB" id="A0A024FYR4"/>
<organism evidence="2 3">
    <name type="scientific">Albugo candida</name>
    <dbReference type="NCBI Taxonomy" id="65357"/>
    <lineage>
        <taxon>Eukaryota</taxon>
        <taxon>Sar</taxon>
        <taxon>Stramenopiles</taxon>
        <taxon>Oomycota</taxon>
        <taxon>Peronosporomycetes</taxon>
        <taxon>Albuginales</taxon>
        <taxon>Albuginaceae</taxon>
        <taxon>Albugo</taxon>
    </lineage>
</organism>
<evidence type="ECO:0000256" key="1">
    <source>
        <dbReference type="SAM" id="MobiDB-lite"/>
    </source>
</evidence>
<dbReference type="EMBL" id="CAIX01000003">
    <property type="protein sequence ID" value="CCI39729.1"/>
    <property type="molecule type" value="Genomic_DNA"/>
</dbReference>
<feature type="compositionally biased region" description="Basic and acidic residues" evidence="1">
    <location>
        <begin position="283"/>
        <end position="298"/>
    </location>
</feature>
<keyword evidence="3" id="KW-1185">Reference proteome</keyword>
<dbReference type="OrthoDB" id="127924at2759"/>
<evidence type="ECO:0000313" key="3">
    <source>
        <dbReference type="Proteomes" id="UP000053237"/>
    </source>
</evidence>
<name>A0A024FYR4_9STRA</name>
<feature type="region of interest" description="Disordered" evidence="1">
    <location>
        <begin position="270"/>
        <end position="298"/>
    </location>
</feature>
<dbReference type="InParanoid" id="A0A024FYR4"/>
<evidence type="ECO:0000313" key="2">
    <source>
        <dbReference type="EMBL" id="CCI39729.1"/>
    </source>
</evidence>
<feature type="region of interest" description="Disordered" evidence="1">
    <location>
        <begin position="459"/>
        <end position="490"/>
    </location>
</feature>
<proteinExistence type="predicted"/>
<sequence>MDRARRAEPYSNATIWARGIAKNMAGHLDRVARMHSCVDTGSSCSIHLPQFHLGSKSLGEKSKAGLVKSRSKVDEELCQSRAKNVDVHLAKLGSKHTLKQPRLLAKLPSTSKTECSASQSSRNSCDRIYDNGHSLNHQYNSGKGLQRSRAHLRIWEENQMILKRILATKSTLNSKKWEEDEKRNKKWLRMQEKRRRALQQELEFAQSCTLSPLRSQKESSTKAVPITNSTYPLTAYDQNIELAPGKYERPPKDQLAISTQSHFQDKFIGSSSQRDCAEQEAQEGDKLSGEDTKLGPRQAHGRENDFLLHEVDQNNLQICELQHRLTVECRTELDFGRSLAQEAPMAIRSNFDNNSCLEDIRQVQSHETLSESMVVSIASARANKDDKYGGEITVLPIPEGCRSNTHTSSPFGVFPHTVALNQQLAHPSDSDANNLLDVRTMVNETSTTNPVIQEDLSEIFSGSSSPIRSDKQEESYHQDEESDYYGEEFD</sequence>
<feature type="compositionally biased region" description="Basic and acidic residues" evidence="1">
    <location>
        <begin position="468"/>
        <end position="479"/>
    </location>
</feature>
<gene>
    <name evidence="2" type="ORF">BN9_005120</name>
</gene>
<accession>A0A024FYR4</accession>